<keyword evidence="3 10" id="KW-0808">Transferase</keyword>
<name>F9DH30_9BACT</name>
<evidence type="ECO:0000256" key="7">
    <source>
        <dbReference type="ARBA" id="ARBA00023136"/>
    </source>
</evidence>
<evidence type="ECO:0000256" key="4">
    <source>
        <dbReference type="ARBA" id="ARBA00022692"/>
    </source>
</evidence>
<feature type="domain" description="PLD phosphodiesterase" evidence="9">
    <location>
        <begin position="192"/>
        <end position="219"/>
    </location>
</feature>
<proteinExistence type="predicted"/>
<dbReference type="CDD" id="cd09110">
    <property type="entry name" value="PLDc_CLS_1"/>
    <property type="match status" value="1"/>
</dbReference>
<reference evidence="10 11" key="1">
    <citation type="submission" date="2011-04" db="EMBL/GenBank/DDBJ databases">
        <authorList>
            <person name="Muzny D."/>
            <person name="Qin X."/>
            <person name="Deng J."/>
            <person name="Jiang H."/>
            <person name="Liu Y."/>
            <person name="Qu J."/>
            <person name="Song X.-Z."/>
            <person name="Zhang L."/>
            <person name="Thornton R."/>
            <person name="Coyle M."/>
            <person name="Francisco L."/>
            <person name="Jackson L."/>
            <person name="Javaid M."/>
            <person name="Korchina V."/>
            <person name="Kovar C."/>
            <person name="Mata R."/>
            <person name="Mathew T."/>
            <person name="Ngo R."/>
            <person name="Nguyen L."/>
            <person name="Nguyen N."/>
            <person name="Okwuonu G."/>
            <person name="Ongeri F."/>
            <person name="Pham C."/>
            <person name="Simmons D."/>
            <person name="Wilczek-Boney K."/>
            <person name="Hale W."/>
            <person name="Jakkamsetti A."/>
            <person name="Pham P."/>
            <person name="Ruth R."/>
            <person name="San Lucas F."/>
            <person name="Warren J."/>
            <person name="Zhang J."/>
            <person name="Zhao Z."/>
            <person name="Zhou C."/>
            <person name="Zhu D."/>
            <person name="Lee S."/>
            <person name="Bess C."/>
            <person name="Blankenburg K."/>
            <person name="Forbes L."/>
            <person name="Fu Q."/>
            <person name="Gubbala S."/>
            <person name="Hirani K."/>
            <person name="Jayaseelan J.C."/>
            <person name="Lara F."/>
            <person name="Munidasa M."/>
            <person name="Palculict T."/>
            <person name="Patil S."/>
            <person name="Pu L.-L."/>
            <person name="Saada N."/>
            <person name="Tang L."/>
            <person name="Weissenberger G."/>
            <person name="Zhu Y."/>
            <person name="Hemphill L."/>
            <person name="Shang Y."/>
            <person name="Youmans B."/>
            <person name="Ayvaz T."/>
            <person name="Ross M."/>
            <person name="Santibanez J."/>
            <person name="Aqrawi P."/>
            <person name="Gross S."/>
            <person name="Joshi V."/>
            <person name="Fowler G."/>
            <person name="Nazareth L."/>
            <person name="Reid J."/>
            <person name="Worley K."/>
            <person name="Petrosino J."/>
            <person name="Highlander S."/>
            <person name="Gibbs R."/>
        </authorList>
    </citation>
    <scope>NUCLEOTIDE SEQUENCE [LARGE SCALE GENOMIC DNA]</scope>
    <source>
        <strain evidence="10 11">ATCC 700821</strain>
    </source>
</reference>
<dbReference type="SMART" id="SM00155">
    <property type="entry name" value="PLDc"/>
    <property type="match status" value="2"/>
</dbReference>
<evidence type="ECO:0000256" key="3">
    <source>
        <dbReference type="ARBA" id="ARBA00022679"/>
    </source>
</evidence>
<evidence type="ECO:0000256" key="5">
    <source>
        <dbReference type="ARBA" id="ARBA00022737"/>
    </source>
</evidence>
<dbReference type="CDD" id="cd09112">
    <property type="entry name" value="PLDc_CLS_2"/>
    <property type="match status" value="1"/>
</dbReference>
<dbReference type="NCBIfam" id="TIGR04265">
    <property type="entry name" value="bac_cardiolipin"/>
    <property type="match status" value="1"/>
</dbReference>
<evidence type="ECO:0000256" key="1">
    <source>
        <dbReference type="ARBA" id="ARBA00004236"/>
    </source>
</evidence>
<dbReference type="InterPro" id="IPR022924">
    <property type="entry name" value="Cardiolipin_synthase"/>
</dbReference>
<dbReference type="STRING" id="997353.HMPREF9144_0970"/>
<dbReference type="AlphaFoldDB" id="F9DH30"/>
<dbReference type="eggNOG" id="COG1502">
    <property type="taxonomic scope" value="Bacteria"/>
</dbReference>
<dbReference type="PANTHER" id="PTHR21248">
    <property type="entry name" value="CARDIOLIPIN SYNTHASE"/>
    <property type="match status" value="1"/>
</dbReference>
<dbReference type="GO" id="GO:0008808">
    <property type="term" value="F:cardiolipin synthase activity"/>
    <property type="evidence" value="ECO:0007669"/>
    <property type="project" value="UniProtKB-UniRule"/>
</dbReference>
<keyword evidence="5" id="KW-0677">Repeat</keyword>
<dbReference type="HOGENOM" id="CLU_038053_1_1_10"/>
<comment type="caution">
    <text evidence="10">The sequence shown here is derived from an EMBL/GenBank/DDBJ whole genome shotgun (WGS) entry which is preliminary data.</text>
</comment>
<dbReference type="GO" id="GO:0005886">
    <property type="term" value="C:plasma membrane"/>
    <property type="evidence" value="ECO:0007669"/>
    <property type="project" value="UniProtKB-SubCell"/>
</dbReference>
<evidence type="ECO:0000313" key="11">
    <source>
        <dbReference type="Proteomes" id="UP000004123"/>
    </source>
</evidence>
<gene>
    <name evidence="10" type="primary">cls</name>
    <name evidence="10" type="ORF">HMPREF9144_0970</name>
</gene>
<dbReference type="Pfam" id="PF13091">
    <property type="entry name" value="PLDc_2"/>
    <property type="match status" value="2"/>
</dbReference>
<dbReference type="InterPro" id="IPR025202">
    <property type="entry name" value="PLD-like_dom"/>
</dbReference>
<evidence type="ECO:0000256" key="6">
    <source>
        <dbReference type="ARBA" id="ARBA00022989"/>
    </source>
</evidence>
<keyword evidence="7" id="KW-0472">Membrane</keyword>
<protein>
    <recommendedName>
        <fullName evidence="8">Cardiolipin synthase</fullName>
        <ecNumber evidence="8">2.7.8.-</ecNumber>
    </recommendedName>
</protein>
<keyword evidence="2" id="KW-1003">Cell membrane</keyword>
<evidence type="ECO:0000256" key="8">
    <source>
        <dbReference type="NCBIfam" id="TIGR04265"/>
    </source>
</evidence>
<evidence type="ECO:0000256" key="2">
    <source>
        <dbReference type="ARBA" id="ARBA00022475"/>
    </source>
</evidence>
<dbReference type="Proteomes" id="UP000004123">
    <property type="component" value="Unassembled WGS sequence"/>
</dbReference>
<feature type="domain" description="PLD phosphodiesterase" evidence="9">
    <location>
        <begin position="382"/>
        <end position="409"/>
    </location>
</feature>
<dbReference type="Gene3D" id="3.30.870.10">
    <property type="entry name" value="Endonuclease Chain A"/>
    <property type="match status" value="2"/>
</dbReference>
<comment type="subcellular location">
    <subcellularLocation>
        <location evidence="1">Cell membrane</location>
    </subcellularLocation>
</comment>
<dbReference type="GO" id="GO:0032049">
    <property type="term" value="P:cardiolipin biosynthetic process"/>
    <property type="evidence" value="ECO:0007669"/>
    <property type="project" value="UniProtKB-UniRule"/>
</dbReference>
<dbReference type="EC" id="2.7.8.-" evidence="8"/>
<accession>F9DH30</accession>
<dbReference type="InterPro" id="IPR001736">
    <property type="entry name" value="PLipase_D/transphosphatidylase"/>
</dbReference>
<dbReference type="SUPFAM" id="SSF56024">
    <property type="entry name" value="Phospholipase D/nuclease"/>
    <property type="match status" value="2"/>
</dbReference>
<evidence type="ECO:0000313" key="10">
    <source>
        <dbReference type="EMBL" id="EGQ19345.1"/>
    </source>
</evidence>
<organism evidence="10 11">
    <name type="scientific">Prevotella pallens ATCC 700821</name>
    <dbReference type="NCBI Taxonomy" id="997353"/>
    <lineage>
        <taxon>Bacteria</taxon>
        <taxon>Pseudomonadati</taxon>
        <taxon>Bacteroidota</taxon>
        <taxon>Bacteroidia</taxon>
        <taxon>Bacteroidales</taxon>
        <taxon>Prevotellaceae</taxon>
        <taxon>Prevotella</taxon>
    </lineage>
</organism>
<keyword evidence="6" id="KW-1133">Transmembrane helix</keyword>
<evidence type="ECO:0000259" key="9">
    <source>
        <dbReference type="PROSITE" id="PS50035"/>
    </source>
</evidence>
<sequence>MYALTIVVVKQRRTQYIVINITDKRKYNNEYVKKIERTPLLVTILLLWFTFVEQPIIAVSTIQTQPSQRISSDSSIVQQLKTKGIQFSNNNSVTLLTTGQEKFDDLFKAIDQARSSIHLEYFNFRNDSINKELINHLARKAKEGVEVRAIFDGFGNASNNRPMRKKHLREIREKGIEIYEFKPIAFPWIHDIFNRDHRKIAVIDGKIGYTGGMNVADYYIKGTKVVGEWHDMHCRIEGDAVNTLQKIFLQMWQKVSGQNIHGAKYYRGISNAEYIKGLKADTCKSAGHQMVGILNREPHITKDIIRFFYEKAINDAKDSIKIINPYFTLSPKLRAALKNAAKRGVKVEIMLSVKSDIPLTPDCGYYNAHKLMKDGCTIWLFEPGFHHTKIILVDGKFCTIGSANLNARSLRWDREVNAVIVDKEVTKELDTIFESQKKRCFKLTEKKWNEWRTPWQKLKGKLGFLLSPFL</sequence>
<dbReference type="PROSITE" id="PS50035">
    <property type="entry name" value="PLD"/>
    <property type="match status" value="2"/>
</dbReference>
<dbReference type="PANTHER" id="PTHR21248:SF22">
    <property type="entry name" value="PHOSPHOLIPASE D"/>
    <property type="match status" value="1"/>
</dbReference>
<keyword evidence="4" id="KW-0812">Transmembrane</keyword>
<dbReference type="EMBL" id="AFPY01000038">
    <property type="protein sequence ID" value="EGQ19345.1"/>
    <property type="molecule type" value="Genomic_DNA"/>
</dbReference>